<evidence type="ECO:0000313" key="8">
    <source>
        <dbReference type="Proteomes" id="UP001179952"/>
    </source>
</evidence>
<dbReference type="PANTHER" id="PTHR11062">
    <property type="entry name" value="EXOSTOSIN HEPARAN SULFATE GLYCOSYLTRANSFERASE -RELATED"/>
    <property type="match status" value="1"/>
</dbReference>
<organism evidence="7 8">
    <name type="scientific">Acorus gramineus</name>
    <name type="common">Dwarf sweet flag</name>
    <dbReference type="NCBI Taxonomy" id="55184"/>
    <lineage>
        <taxon>Eukaryota</taxon>
        <taxon>Viridiplantae</taxon>
        <taxon>Streptophyta</taxon>
        <taxon>Embryophyta</taxon>
        <taxon>Tracheophyta</taxon>
        <taxon>Spermatophyta</taxon>
        <taxon>Magnoliopsida</taxon>
        <taxon>Liliopsida</taxon>
        <taxon>Acoraceae</taxon>
        <taxon>Acorus</taxon>
    </lineage>
</organism>
<keyword evidence="3" id="KW-0328">Glycosyltransferase</keyword>
<reference evidence="7" key="1">
    <citation type="journal article" date="2023" name="Nat. Commun.">
        <title>Diploid and tetraploid genomes of Acorus and the evolution of monocots.</title>
        <authorList>
            <person name="Ma L."/>
            <person name="Liu K.W."/>
            <person name="Li Z."/>
            <person name="Hsiao Y.Y."/>
            <person name="Qi Y."/>
            <person name="Fu T."/>
            <person name="Tang G.D."/>
            <person name="Zhang D."/>
            <person name="Sun W.H."/>
            <person name="Liu D.K."/>
            <person name="Li Y."/>
            <person name="Chen G.Z."/>
            <person name="Liu X.D."/>
            <person name="Liao X.Y."/>
            <person name="Jiang Y.T."/>
            <person name="Yu X."/>
            <person name="Hao Y."/>
            <person name="Huang J."/>
            <person name="Zhao X.W."/>
            <person name="Ke S."/>
            <person name="Chen Y.Y."/>
            <person name="Wu W.L."/>
            <person name="Hsu J.L."/>
            <person name="Lin Y.F."/>
            <person name="Huang M.D."/>
            <person name="Li C.Y."/>
            <person name="Huang L."/>
            <person name="Wang Z.W."/>
            <person name="Zhao X."/>
            <person name="Zhong W.Y."/>
            <person name="Peng D.H."/>
            <person name="Ahmad S."/>
            <person name="Lan S."/>
            <person name="Zhang J.S."/>
            <person name="Tsai W.C."/>
            <person name="Van de Peer Y."/>
            <person name="Liu Z.J."/>
        </authorList>
    </citation>
    <scope>NUCLEOTIDE SEQUENCE</scope>
    <source>
        <strain evidence="7">SCP</strain>
    </source>
</reference>
<keyword evidence="8" id="KW-1185">Reference proteome</keyword>
<evidence type="ECO:0000313" key="7">
    <source>
        <dbReference type="EMBL" id="KAK1275066.1"/>
    </source>
</evidence>
<keyword evidence="4" id="KW-0812">Transmembrane</keyword>
<comment type="caution">
    <text evidence="7">The sequence shown here is derived from an EMBL/GenBank/DDBJ whole genome shotgun (WGS) entry which is preliminary data.</text>
</comment>
<dbReference type="Pfam" id="PF03016">
    <property type="entry name" value="Exostosin_GT47"/>
    <property type="match status" value="1"/>
</dbReference>
<evidence type="ECO:0000256" key="2">
    <source>
        <dbReference type="ARBA" id="ARBA00010271"/>
    </source>
</evidence>
<keyword evidence="5" id="KW-0333">Golgi apparatus</keyword>
<keyword evidence="3" id="KW-0808">Transferase</keyword>
<dbReference type="PANTHER" id="PTHR11062:SF124">
    <property type="entry name" value="XYLOGALACTURONAN BETA-1,3-XYLOSYLTRANSFERASE"/>
    <property type="match status" value="1"/>
</dbReference>
<evidence type="ECO:0000259" key="6">
    <source>
        <dbReference type="Pfam" id="PF03016"/>
    </source>
</evidence>
<dbReference type="InterPro" id="IPR004263">
    <property type="entry name" value="Exostosin"/>
</dbReference>
<proteinExistence type="inferred from homology"/>
<dbReference type="GO" id="GO:0000139">
    <property type="term" value="C:Golgi membrane"/>
    <property type="evidence" value="ECO:0007669"/>
    <property type="project" value="UniProtKB-SubCell"/>
</dbReference>
<comment type="subcellular location">
    <subcellularLocation>
        <location evidence="1">Golgi apparatus membrane</location>
        <topology evidence="1">Single-pass type II membrane protein</topology>
    </subcellularLocation>
</comment>
<reference evidence="7" key="2">
    <citation type="submission" date="2023-06" db="EMBL/GenBank/DDBJ databases">
        <authorList>
            <person name="Ma L."/>
            <person name="Liu K.-W."/>
            <person name="Li Z."/>
            <person name="Hsiao Y.-Y."/>
            <person name="Qi Y."/>
            <person name="Fu T."/>
            <person name="Tang G."/>
            <person name="Zhang D."/>
            <person name="Sun W.-H."/>
            <person name="Liu D.-K."/>
            <person name="Li Y."/>
            <person name="Chen G.-Z."/>
            <person name="Liu X.-D."/>
            <person name="Liao X.-Y."/>
            <person name="Jiang Y.-T."/>
            <person name="Yu X."/>
            <person name="Hao Y."/>
            <person name="Huang J."/>
            <person name="Zhao X.-W."/>
            <person name="Ke S."/>
            <person name="Chen Y.-Y."/>
            <person name="Wu W.-L."/>
            <person name="Hsu J.-L."/>
            <person name="Lin Y.-F."/>
            <person name="Huang M.-D."/>
            <person name="Li C.-Y."/>
            <person name="Huang L."/>
            <person name="Wang Z.-W."/>
            <person name="Zhao X."/>
            <person name="Zhong W.-Y."/>
            <person name="Peng D.-H."/>
            <person name="Ahmad S."/>
            <person name="Lan S."/>
            <person name="Zhang J.-S."/>
            <person name="Tsai W.-C."/>
            <person name="Van De Peer Y."/>
            <person name="Liu Z.-J."/>
        </authorList>
    </citation>
    <scope>NUCLEOTIDE SEQUENCE</scope>
    <source>
        <strain evidence="7">SCP</strain>
        <tissue evidence="7">Leaves</tissue>
    </source>
</reference>
<accession>A0AAV9BEJ5</accession>
<evidence type="ECO:0000256" key="3">
    <source>
        <dbReference type="ARBA" id="ARBA00022676"/>
    </source>
</evidence>
<evidence type="ECO:0000256" key="5">
    <source>
        <dbReference type="ARBA" id="ARBA00023034"/>
    </source>
</evidence>
<dbReference type="AlphaFoldDB" id="A0AAV9BEJ5"/>
<evidence type="ECO:0000256" key="1">
    <source>
        <dbReference type="ARBA" id="ARBA00004323"/>
    </source>
</evidence>
<comment type="similarity">
    <text evidence="2">Belongs to the glycosyltransferase 47 family.</text>
</comment>
<dbReference type="EMBL" id="JAUJYN010000003">
    <property type="protein sequence ID" value="KAK1275066.1"/>
    <property type="molecule type" value="Genomic_DNA"/>
</dbReference>
<feature type="domain" description="Exostosin GT47" evidence="6">
    <location>
        <begin position="150"/>
        <end position="449"/>
    </location>
</feature>
<protein>
    <submittedName>
        <fullName evidence="7">Glycosyltransferase</fullName>
    </submittedName>
</protein>
<keyword evidence="4" id="KW-0735">Signal-anchor</keyword>
<evidence type="ECO:0000256" key="4">
    <source>
        <dbReference type="ARBA" id="ARBA00022968"/>
    </source>
</evidence>
<dbReference type="GO" id="GO:0016757">
    <property type="term" value="F:glycosyltransferase activity"/>
    <property type="evidence" value="ECO:0007669"/>
    <property type="project" value="UniProtKB-KW"/>
</dbReference>
<dbReference type="Proteomes" id="UP001179952">
    <property type="component" value="Unassembled WGS sequence"/>
</dbReference>
<gene>
    <name evidence="7" type="ORF">QJS04_geneDACA001522</name>
</gene>
<name>A0AAV9BEJ5_ACOGR</name>
<dbReference type="InterPro" id="IPR040911">
    <property type="entry name" value="Exostosin_GT47"/>
</dbReference>
<sequence length="499" mass="57128">MLRMSCSSSPLLPVLLFFLICILFFNRHALRDDSIFFDASSTSPRLVEFSSSPSPSPSPSPLPVRQNDVKHGNFFTASNTTTSNSTSTDVVHPIRMRSGAMEKSLARARAAIRRAVINKNYTSNRKQSFIPRGAIYRNAYAFHQSHIEMEKRLKIWTYREGDPPLVHSGPHASIYSLEGHFISEMETGENRFAARHPEEANVFFLPYSIVNVVRYVFKPATPRLHERPVQRFALDYARTVSNKHPFWNRSDGADHFMVSCHDWGLGLITQVVEDGIYVQGPQVSHGDHDYFRNFIRVLCNSNTSEGFIPKRDASMPEINLKDKRIGPPDQVTSPAKRTRLAFFAGGLHGPIRPSLLRHWKDRDEDVVVYEHMPSGVNYEEMMRTSRYCLCPSGYEVASPRVVEAIYEGCVPVIISESYALPFEDVLDWGKFTVEVPVERIPDLKEILQGISTRRYLTLHRRVLQAQKHFVINRPAKGFDVIHMVLHSVWLRRLNLRLSY</sequence>